<dbReference type="EMBL" id="FONT01000004">
    <property type="protein sequence ID" value="SFE83462.1"/>
    <property type="molecule type" value="Genomic_DNA"/>
</dbReference>
<proteinExistence type="inferred from homology"/>
<dbReference type="PANTHER" id="PTHR30115">
    <property type="entry name" value="NITROGEN REGULATORY PROTEIN P-II"/>
    <property type="match status" value="1"/>
</dbReference>
<dbReference type="InterPro" id="IPR017918">
    <property type="entry name" value="N-reg_PII_CS"/>
</dbReference>
<dbReference type="PROSITE" id="PS51343">
    <property type="entry name" value="PII_GLNB_DOM"/>
    <property type="match status" value="1"/>
</dbReference>
<keyword evidence="3" id="KW-1185">Reference proteome</keyword>
<accession>A0A1I2DS37</accession>
<evidence type="ECO:0000313" key="2">
    <source>
        <dbReference type="EMBL" id="SFE83462.1"/>
    </source>
</evidence>
<dbReference type="InterPro" id="IPR002187">
    <property type="entry name" value="N-reg_PII"/>
</dbReference>
<name>A0A1I2DS37_9BACI</name>
<dbReference type="SMART" id="SM00938">
    <property type="entry name" value="P-II"/>
    <property type="match status" value="1"/>
</dbReference>
<dbReference type="PANTHER" id="PTHR30115:SF11">
    <property type="entry name" value="NITROGEN REGULATORY PROTEIN P-II HOMOLOG"/>
    <property type="match status" value="1"/>
</dbReference>
<dbReference type="OrthoDB" id="9802729at2"/>
<dbReference type="GO" id="GO:0005829">
    <property type="term" value="C:cytosol"/>
    <property type="evidence" value="ECO:0007669"/>
    <property type="project" value="TreeGrafter"/>
</dbReference>
<dbReference type="RefSeq" id="WP_091661657.1">
    <property type="nucleotide sequence ID" value="NZ_FONT01000004.1"/>
</dbReference>
<dbReference type="PROSITE" id="PS00638">
    <property type="entry name" value="PII_GLNB_CTER"/>
    <property type="match status" value="1"/>
</dbReference>
<evidence type="ECO:0000313" key="3">
    <source>
        <dbReference type="Proteomes" id="UP000199516"/>
    </source>
</evidence>
<dbReference type="AlphaFoldDB" id="A0A1I2DS37"/>
<comment type="similarity">
    <text evidence="1">Belongs to the P(II) protein family.</text>
</comment>
<reference evidence="2 3" key="1">
    <citation type="submission" date="2016-10" db="EMBL/GenBank/DDBJ databases">
        <authorList>
            <person name="de Groot N.N."/>
        </authorList>
    </citation>
    <scope>NUCLEOTIDE SEQUENCE [LARGE SCALE GENOMIC DNA]</scope>
    <source>
        <strain evidence="2 3">DSM 23995</strain>
    </source>
</reference>
<dbReference type="GO" id="GO:0030234">
    <property type="term" value="F:enzyme regulator activity"/>
    <property type="evidence" value="ECO:0007669"/>
    <property type="project" value="InterPro"/>
</dbReference>
<dbReference type="PRINTS" id="PR00340">
    <property type="entry name" value="PIIGLNB"/>
</dbReference>
<sequence>MKKIEVIARPEKFQELRDHLYGIGIGGLTVTEAAGTGRQKGKQGLFRGTTFEIEVLPKLKIELVVEDQQVDEVVSLIMETCDTGTIGDGKIFIIPVEESIRIRTGEKGKEAIL</sequence>
<dbReference type="GO" id="GO:0006808">
    <property type="term" value="P:regulation of nitrogen utilization"/>
    <property type="evidence" value="ECO:0007669"/>
    <property type="project" value="InterPro"/>
</dbReference>
<dbReference type="Proteomes" id="UP000199516">
    <property type="component" value="Unassembled WGS sequence"/>
</dbReference>
<dbReference type="Gene3D" id="3.30.70.120">
    <property type="match status" value="1"/>
</dbReference>
<dbReference type="InterPro" id="IPR011322">
    <property type="entry name" value="N-reg_PII-like_a/b"/>
</dbReference>
<organism evidence="2 3">
    <name type="scientific">Alteribacillus iranensis</name>
    <dbReference type="NCBI Taxonomy" id="930128"/>
    <lineage>
        <taxon>Bacteria</taxon>
        <taxon>Bacillati</taxon>
        <taxon>Bacillota</taxon>
        <taxon>Bacilli</taxon>
        <taxon>Bacillales</taxon>
        <taxon>Bacillaceae</taxon>
        <taxon>Alteribacillus</taxon>
    </lineage>
</organism>
<protein>
    <submittedName>
        <fullName evidence="2">Nitrogen regulatory protein P-II family</fullName>
    </submittedName>
</protein>
<dbReference type="InterPro" id="IPR015867">
    <property type="entry name" value="N-reg_PII/ATP_PRibTrfase_C"/>
</dbReference>
<dbReference type="Pfam" id="PF00543">
    <property type="entry name" value="P-II"/>
    <property type="match status" value="1"/>
</dbReference>
<dbReference type="STRING" id="930128.SAMN05192532_104278"/>
<gene>
    <name evidence="2" type="ORF">SAMN05192532_104278</name>
</gene>
<dbReference type="SUPFAM" id="SSF54913">
    <property type="entry name" value="GlnB-like"/>
    <property type="match status" value="1"/>
</dbReference>
<evidence type="ECO:0000256" key="1">
    <source>
        <dbReference type="RuleBase" id="RU003936"/>
    </source>
</evidence>
<dbReference type="GO" id="GO:0005524">
    <property type="term" value="F:ATP binding"/>
    <property type="evidence" value="ECO:0007669"/>
    <property type="project" value="TreeGrafter"/>
</dbReference>